<dbReference type="EMBL" id="MCSI01000187">
    <property type="protein sequence ID" value="PME55977.1"/>
    <property type="molecule type" value="Genomic_DNA"/>
</dbReference>
<reference evidence="2" key="3">
    <citation type="journal article" date="2018" name="Nature">
        <title>A major lineage of non-tailed dsDNA viruses as unrecognized killers of marine bacteria.</title>
        <authorList>
            <person name="Kauffman K.M."/>
            <person name="Hussain F.A."/>
            <person name="Yang J."/>
            <person name="Arevalo P."/>
            <person name="Brown J.M."/>
            <person name="Chang W.K."/>
            <person name="VanInsberghe D."/>
            <person name="Elsherbini J."/>
            <person name="Sharma R.S."/>
            <person name="Cutler M.B."/>
            <person name="Kelly L."/>
            <person name="Polz M.F."/>
        </authorList>
    </citation>
    <scope>NUCLEOTIDE SEQUENCE</scope>
    <source>
        <strain evidence="2">10N.261.51.B8</strain>
        <strain evidence="1">10N.286.55.C1</strain>
    </source>
</reference>
<dbReference type="Proteomes" id="UP000235746">
    <property type="component" value="Unassembled WGS sequence"/>
</dbReference>
<protein>
    <submittedName>
        <fullName evidence="2">Uncharacterized protein</fullName>
    </submittedName>
</protein>
<reference evidence="2" key="2">
    <citation type="submission" date="2016-07" db="EMBL/GenBank/DDBJ databases">
        <authorList>
            <person name="Wan K."/>
            <person name="Booth B."/>
            <person name="Spirohn K."/>
            <person name="Hao T."/>
            <person name="Hu Y."/>
            <person name="Calderwood M."/>
            <person name="Hill D."/>
            <person name="Mohr S."/>
            <person name="Vidal M."/>
            <person name="Celniker S."/>
            <person name="Perrimon N."/>
        </authorList>
    </citation>
    <scope>NUCLEOTIDE SEQUENCE</scope>
    <source>
        <strain evidence="2">10N.261.51.B8</strain>
        <strain evidence="1">10N.286.55.C1</strain>
    </source>
</reference>
<name>A0A1B9QBN0_9VIBR</name>
<evidence type="ECO:0000313" key="2">
    <source>
        <dbReference type="EMBL" id="PML57448.1"/>
    </source>
</evidence>
<evidence type="ECO:0000313" key="3">
    <source>
        <dbReference type="Proteomes" id="UP000235746"/>
    </source>
</evidence>
<sequence length="84" mass="9516">MIGAEPKNDWSENLFIVCINREINSVSHFIYLHVEVNGIATRWTIVVEVLATIGSIERYADGVPTMRARDMFLGVFMHGEFSSL</sequence>
<reference evidence="3 4" key="1">
    <citation type="submission" date="2016-07" db="EMBL/GenBank/DDBJ databases">
        <title>Nontailed viruses are major unrecognized killers of bacteria in the ocean.</title>
        <authorList>
            <person name="Kauffman K."/>
            <person name="Hussain F."/>
            <person name="Yang J."/>
            <person name="Arevalo P."/>
            <person name="Brown J."/>
            <person name="Cutler M."/>
            <person name="Kelly L."/>
            <person name="Polz M.F."/>
        </authorList>
    </citation>
    <scope>NUCLEOTIDE SEQUENCE [LARGE SCALE GENOMIC DNA]</scope>
    <source>
        <strain evidence="3">10N.261.51.B8</strain>
        <strain evidence="4">10N.286.55.C1</strain>
    </source>
</reference>
<gene>
    <name evidence="2" type="ORF">BCT74_19495</name>
    <name evidence="1" type="ORF">BCV30_19805</name>
</gene>
<accession>A0A1B9QBN0</accession>
<dbReference type="EMBL" id="MCYL01000011">
    <property type="protein sequence ID" value="PML57448.1"/>
    <property type="molecule type" value="Genomic_DNA"/>
</dbReference>
<proteinExistence type="predicted"/>
<dbReference type="AlphaFoldDB" id="A0A1B9QBN0"/>
<comment type="caution">
    <text evidence="2">The sequence shown here is derived from an EMBL/GenBank/DDBJ whole genome shotgun (WGS) entry which is preliminary data.</text>
</comment>
<dbReference type="Proteomes" id="UP000235778">
    <property type="component" value="Unassembled WGS sequence"/>
</dbReference>
<evidence type="ECO:0000313" key="4">
    <source>
        <dbReference type="Proteomes" id="UP000235778"/>
    </source>
</evidence>
<organism evidence="2 3">
    <name type="scientific">Vibrio lentus</name>
    <dbReference type="NCBI Taxonomy" id="136468"/>
    <lineage>
        <taxon>Bacteria</taxon>
        <taxon>Pseudomonadati</taxon>
        <taxon>Pseudomonadota</taxon>
        <taxon>Gammaproteobacteria</taxon>
        <taxon>Vibrionales</taxon>
        <taxon>Vibrionaceae</taxon>
        <taxon>Vibrio</taxon>
    </lineage>
</organism>
<evidence type="ECO:0000313" key="1">
    <source>
        <dbReference type="EMBL" id="PME55977.1"/>
    </source>
</evidence>